<evidence type="ECO:0000256" key="4">
    <source>
        <dbReference type="ARBA" id="ARBA00022695"/>
    </source>
</evidence>
<evidence type="ECO:0000256" key="6">
    <source>
        <dbReference type="ARBA" id="ARBA00022741"/>
    </source>
</evidence>
<keyword evidence="2" id="KW-1277">Toxin-antitoxin system</keyword>
<organism evidence="11 12">
    <name type="scientific">Azospirillum oleiclasticum</name>
    <dbReference type="NCBI Taxonomy" id="2735135"/>
    <lineage>
        <taxon>Bacteria</taxon>
        <taxon>Pseudomonadati</taxon>
        <taxon>Pseudomonadota</taxon>
        <taxon>Alphaproteobacteria</taxon>
        <taxon>Rhodospirillales</taxon>
        <taxon>Azospirillaceae</taxon>
        <taxon>Azospirillum</taxon>
    </lineage>
</organism>
<accession>A0ABX2TCJ3</accession>
<dbReference type="InterPro" id="IPR043519">
    <property type="entry name" value="NT_sf"/>
</dbReference>
<evidence type="ECO:0000256" key="1">
    <source>
        <dbReference type="ARBA" id="ARBA00001946"/>
    </source>
</evidence>
<evidence type="ECO:0000256" key="5">
    <source>
        <dbReference type="ARBA" id="ARBA00022723"/>
    </source>
</evidence>
<comment type="similarity">
    <text evidence="9">Belongs to the MntA antitoxin family.</text>
</comment>
<evidence type="ECO:0000313" key="11">
    <source>
        <dbReference type="EMBL" id="NYZ20749.1"/>
    </source>
</evidence>
<evidence type="ECO:0000256" key="9">
    <source>
        <dbReference type="ARBA" id="ARBA00038276"/>
    </source>
</evidence>
<dbReference type="SUPFAM" id="SSF81301">
    <property type="entry name" value="Nucleotidyltransferase"/>
    <property type="match status" value="1"/>
</dbReference>
<dbReference type="Gene3D" id="3.30.460.10">
    <property type="entry name" value="Beta Polymerase, domain 2"/>
    <property type="match status" value="1"/>
</dbReference>
<evidence type="ECO:0000256" key="7">
    <source>
        <dbReference type="ARBA" id="ARBA00022840"/>
    </source>
</evidence>
<dbReference type="InterPro" id="IPR052038">
    <property type="entry name" value="Type-VII_TA_antitoxin"/>
</dbReference>
<dbReference type="InterPro" id="IPR002934">
    <property type="entry name" value="Polymerase_NTP_transf_dom"/>
</dbReference>
<keyword evidence="7" id="KW-0067">ATP-binding</keyword>
<dbReference type="EMBL" id="JABFDB010000008">
    <property type="protein sequence ID" value="NYZ20749.1"/>
    <property type="molecule type" value="Genomic_DNA"/>
</dbReference>
<dbReference type="PANTHER" id="PTHR33571:SF14">
    <property type="entry name" value="PROTEIN ADENYLYLTRANSFERASE MJ0435-RELATED"/>
    <property type="match status" value="1"/>
</dbReference>
<evidence type="ECO:0000256" key="2">
    <source>
        <dbReference type="ARBA" id="ARBA00022649"/>
    </source>
</evidence>
<dbReference type="Pfam" id="PF01909">
    <property type="entry name" value="NTP_transf_2"/>
    <property type="match status" value="1"/>
</dbReference>
<keyword evidence="8" id="KW-0460">Magnesium</keyword>
<proteinExistence type="inferred from homology"/>
<comment type="caution">
    <text evidence="11">The sequence shown here is derived from an EMBL/GenBank/DDBJ whole genome shotgun (WGS) entry which is preliminary data.</text>
</comment>
<feature type="domain" description="Polymerase nucleotidyl transferase" evidence="10">
    <location>
        <begin position="19"/>
        <end position="92"/>
    </location>
</feature>
<dbReference type="CDD" id="cd05403">
    <property type="entry name" value="NT_KNTase_like"/>
    <property type="match status" value="1"/>
</dbReference>
<comment type="cofactor">
    <cofactor evidence="1">
        <name>Mg(2+)</name>
        <dbReference type="ChEBI" id="CHEBI:18420"/>
    </cofactor>
</comment>
<name>A0ABX2TCJ3_9PROT</name>
<keyword evidence="5" id="KW-0479">Metal-binding</keyword>
<protein>
    <recommendedName>
        <fullName evidence="10">Polymerase nucleotidyl transferase domain-containing protein</fullName>
    </recommendedName>
</protein>
<keyword evidence="6" id="KW-0547">Nucleotide-binding</keyword>
<evidence type="ECO:0000259" key="10">
    <source>
        <dbReference type="Pfam" id="PF01909"/>
    </source>
</evidence>
<evidence type="ECO:0000313" key="12">
    <source>
        <dbReference type="Proteomes" id="UP000584642"/>
    </source>
</evidence>
<keyword evidence="12" id="KW-1185">Reference proteome</keyword>
<dbReference type="Proteomes" id="UP000584642">
    <property type="component" value="Unassembled WGS sequence"/>
</dbReference>
<dbReference type="PANTHER" id="PTHR33571">
    <property type="entry name" value="SSL8005 PROTEIN"/>
    <property type="match status" value="1"/>
</dbReference>
<sequence length="100" mass="11330">MASALDEVVRLIKAEEPELRRRGIRHLFVFGSLARGSERADSDVDIAVEIEPGRSFSLIRLEDTRLLLEDRLGRPVDLGEIDAFRPSVRATFEHQKAVVF</sequence>
<reference evidence="11 12" key="1">
    <citation type="submission" date="2020-05" db="EMBL/GenBank/DDBJ databases">
        <title>Azospirillum oleiclasticum sp. nov, a nitrogen-fixing and heavy crude oil-emulsifying bacterium isolated from the crude oil of Yumen Oilfield.</title>
        <authorList>
            <person name="Wu D."/>
            <person name="Cai M."/>
            <person name="Zhang X."/>
        </authorList>
    </citation>
    <scope>NUCLEOTIDE SEQUENCE [LARGE SCALE GENOMIC DNA]</scope>
    <source>
        <strain evidence="11 12">ROY-1-1-2</strain>
    </source>
</reference>
<evidence type="ECO:0000256" key="8">
    <source>
        <dbReference type="ARBA" id="ARBA00022842"/>
    </source>
</evidence>
<dbReference type="RefSeq" id="WP_180282506.1">
    <property type="nucleotide sequence ID" value="NZ_JABFDB010000008.1"/>
</dbReference>
<keyword evidence="3" id="KW-0808">Transferase</keyword>
<evidence type="ECO:0000256" key="3">
    <source>
        <dbReference type="ARBA" id="ARBA00022679"/>
    </source>
</evidence>
<keyword evidence="4" id="KW-0548">Nucleotidyltransferase</keyword>
<gene>
    <name evidence="11" type="ORF">HND93_13610</name>
</gene>